<name>A0A364LB78_TALAM</name>
<dbReference type="OrthoDB" id="20872at2759"/>
<dbReference type="GeneID" id="63798302"/>
<gene>
    <name evidence="1" type="ORF">BHQ10_009088</name>
</gene>
<dbReference type="AlphaFoldDB" id="A0A364LB78"/>
<dbReference type="PANTHER" id="PTHR35186:SF4">
    <property type="entry name" value="PRION-INHIBITION AND PROPAGATION HELO DOMAIN-CONTAINING PROTEIN"/>
    <property type="match status" value="1"/>
</dbReference>
<dbReference type="Proteomes" id="UP000249363">
    <property type="component" value="Unassembled WGS sequence"/>
</dbReference>
<dbReference type="EMBL" id="MIKG01000022">
    <property type="protein sequence ID" value="RAO73076.1"/>
    <property type="molecule type" value="Genomic_DNA"/>
</dbReference>
<comment type="caution">
    <text evidence="1">The sequence shown here is derived from an EMBL/GenBank/DDBJ whole genome shotgun (WGS) entry which is preliminary data.</text>
</comment>
<keyword evidence="2" id="KW-1185">Reference proteome</keyword>
<dbReference type="RefSeq" id="XP_040737590.1">
    <property type="nucleotide sequence ID" value="XM_040881965.1"/>
</dbReference>
<dbReference type="PANTHER" id="PTHR35186">
    <property type="entry name" value="ANK_REP_REGION DOMAIN-CONTAINING PROTEIN"/>
    <property type="match status" value="1"/>
</dbReference>
<protein>
    <recommendedName>
        <fullName evidence="3">Prion-inhibition and propagation HeLo domain-containing protein</fullName>
    </recommendedName>
</protein>
<evidence type="ECO:0000313" key="2">
    <source>
        <dbReference type="Proteomes" id="UP000249363"/>
    </source>
</evidence>
<reference evidence="1 2" key="1">
    <citation type="journal article" date="2017" name="Biotechnol. Biofuels">
        <title>Differential beta-glucosidase expression as a function of carbon source availability in Talaromyces amestolkiae: a genomic and proteomic approach.</title>
        <authorList>
            <person name="de Eugenio L.I."/>
            <person name="Mendez-Liter J.A."/>
            <person name="Nieto-Dominguez M."/>
            <person name="Alonso L."/>
            <person name="Gil-Munoz J."/>
            <person name="Barriuso J."/>
            <person name="Prieto A."/>
            <person name="Martinez M.J."/>
        </authorList>
    </citation>
    <scope>NUCLEOTIDE SEQUENCE [LARGE SCALE GENOMIC DNA]</scope>
    <source>
        <strain evidence="1 2">CIB</strain>
    </source>
</reference>
<accession>A0A364LB78</accession>
<sequence length="531" mass="60364">MLADSQHIKWTDGSISQQWRTCLDKNYDTCLRIVEEIDERLAELSAELNHFDSVPAQRQDVDTQARLTRIQSAIKMSFKQSGYDQLIEALRTANADLQLLRKHLKEFQRPSHYQETASISRGRKRSREECTQYEAIRHVSRALHEALTTSWSCSQSTHLAHYAKLLLDVSANPKFRLDLMILSESRPPQKTLENLVRLSVLSYSRPCKDSGCYVSPSEGAVENQEMMIGESSHRAAEQVTERTGKARKLFLTDDTSDRSLDKEILQLCDYVNLSSSSDICSDLARQTEPSQERHREEICIGYIDTTVDKYCHIFFSGNNPNSESLQAKSQGELAPVYELLSQPLDDTLTVVDQLKLVRTLVSAMLQFHATPWLNEYWGLHDIGFFRFGDEFSDACLRSLHLTTEFSSKSHNNDQAFIDATEDYPEPNMSAVIEDAKFQYGIRNLTLYCLGVVLLQVGHWALVDGGDIGRIRRLAVQSCRLGPRYKKIAQRCLDCDFGLGSDLCTPQLQQAVQNSVLDELTDMIDSLDIRKD</sequence>
<organism evidence="1 2">
    <name type="scientific">Talaromyces amestolkiae</name>
    <dbReference type="NCBI Taxonomy" id="1196081"/>
    <lineage>
        <taxon>Eukaryota</taxon>
        <taxon>Fungi</taxon>
        <taxon>Dikarya</taxon>
        <taxon>Ascomycota</taxon>
        <taxon>Pezizomycotina</taxon>
        <taxon>Eurotiomycetes</taxon>
        <taxon>Eurotiomycetidae</taxon>
        <taxon>Eurotiales</taxon>
        <taxon>Trichocomaceae</taxon>
        <taxon>Talaromyces</taxon>
        <taxon>Talaromyces sect. Talaromyces</taxon>
    </lineage>
</organism>
<proteinExistence type="predicted"/>
<evidence type="ECO:0000313" key="1">
    <source>
        <dbReference type="EMBL" id="RAO73076.1"/>
    </source>
</evidence>
<dbReference type="STRING" id="1196081.A0A364LB78"/>
<evidence type="ECO:0008006" key="3">
    <source>
        <dbReference type="Google" id="ProtNLM"/>
    </source>
</evidence>